<keyword evidence="2" id="KW-0413">Isomerase</keyword>
<keyword evidence="3" id="KW-1185">Reference proteome</keyword>
<dbReference type="Gene3D" id="3.40.50.10490">
    <property type="entry name" value="Glucose-6-phosphate isomerase like protein, domain 1"/>
    <property type="match status" value="1"/>
</dbReference>
<gene>
    <name evidence="2" type="ORF">DNL40_13355</name>
</gene>
<name>A0A2W5YD40_9MICO</name>
<evidence type="ECO:0000313" key="2">
    <source>
        <dbReference type="EMBL" id="PZR52181.1"/>
    </source>
</evidence>
<dbReference type="SUPFAM" id="SSF53697">
    <property type="entry name" value="SIS domain"/>
    <property type="match status" value="1"/>
</dbReference>
<dbReference type="InterPro" id="IPR050099">
    <property type="entry name" value="SIS_GmhA/DiaA_subfam"/>
</dbReference>
<dbReference type="AlphaFoldDB" id="A0A2W5YD40"/>
<accession>A0A2W5YD40</accession>
<dbReference type="PANTHER" id="PTHR30390">
    <property type="entry name" value="SEDOHEPTULOSE 7-PHOSPHATE ISOMERASE / DNAA INITIATOR-ASSOCIATING FACTOR FOR REPLICATION INITIATION"/>
    <property type="match status" value="1"/>
</dbReference>
<dbReference type="RefSeq" id="WP_111251744.1">
    <property type="nucleotide sequence ID" value="NZ_QKWH01000012.1"/>
</dbReference>
<dbReference type="Proteomes" id="UP000248783">
    <property type="component" value="Unassembled WGS sequence"/>
</dbReference>
<dbReference type="InterPro" id="IPR046348">
    <property type="entry name" value="SIS_dom_sf"/>
</dbReference>
<proteinExistence type="predicted"/>
<evidence type="ECO:0000259" key="1">
    <source>
        <dbReference type="PROSITE" id="PS51464"/>
    </source>
</evidence>
<dbReference type="Pfam" id="PF13580">
    <property type="entry name" value="SIS_2"/>
    <property type="match status" value="1"/>
</dbReference>
<dbReference type="PANTHER" id="PTHR30390:SF6">
    <property type="entry name" value="DNAA INITIATOR-ASSOCIATING PROTEIN DIAA"/>
    <property type="match status" value="1"/>
</dbReference>
<feature type="domain" description="SIS" evidence="1">
    <location>
        <begin position="52"/>
        <end position="211"/>
    </location>
</feature>
<dbReference type="EMBL" id="QKWH01000012">
    <property type="protein sequence ID" value="PZR52181.1"/>
    <property type="molecule type" value="Genomic_DNA"/>
</dbReference>
<protein>
    <submittedName>
        <fullName evidence="2">Phosphoheptose isomerase</fullName>
    </submittedName>
</protein>
<evidence type="ECO:0000313" key="3">
    <source>
        <dbReference type="Proteomes" id="UP000248783"/>
    </source>
</evidence>
<dbReference type="CDD" id="cd05006">
    <property type="entry name" value="SIS_GmhA"/>
    <property type="match status" value="1"/>
</dbReference>
<organism evidence="2 3">
    <name type="scientific">Xylanimonas oleitrophica</name>
    <dbReference type="NCBI Taxonomy" id="2607479"/>
    <lineage>
        <taxon>Bacteria</taxon>
        <taxon>Bacillati</taxon>
        <taxon>Actinomycetota</taxon>
        <taxon>Actinomycetes</taxon>
        <taxon>Micrococcales</taxon>
        <taxon>Promicromonosporaceae</taxon>
        <taxon>Xylanimonas</taxon>
    </lineage>
</organism>
<dbReference type="GO" id="GO:0097367">
    <property type="term" value="F:carbohydrate derivative binding"/>
    <property type="evidence" value="ECO:0007669"/>
    <property type="project" value="InterPro"/>
</dbReference>
<dbReference type="GO" id="GO:0016853">
    <property type="term" value="F:isomerase activity"/>
    <property type="evidence" value="ECO:0007669"/>
    <property type="project" value="UniProtKB-KW"/>
</dbReference>
<dbReference type="InterPro" id="IPR035461">
    <property type="entry name" value="GmhA/DiaA"/>
</dbReference>
<sequence length="228" mass="23782">MSTDPQPTTLPGPSALRRPAGRWLQRHRGDLQAGLDALVADAGRIEAWGAELADRLLDGARLLVAGNGGSAAEAQHLTAELVGRFEGERRPLSAIALHAETSALTAVVNDYGPEEMYARGVAAHGREGDVLVAMSTSGASANVLAAVRRARELGLVTWALTGPVPNPLAAACDDAVAVPAGSTSAVQEVHLVAVHALCAALDEQVARRERAARRARAPRRAALREARP</sequence>
<reference evidence="2 3" key="1">
    <citation type="submission" date="2018-06" db="EMBL/GenBank/DDBJ databases">
        <title>Whole genome sequencing of a novel hydrocarbon degrading bacterial strain, PW21 isolated from oil contaminated produced water sample.</title>
        <authorList>
            <person name="Nagkirti P."/>
            <person name="Shaikh A."/>
            <person name="Gowdaman V."/>
            <person name="Engineer A.E."/>
            <person name="Dagar S."/>
            <person name="Dhakephalkar P.K."/>
        </authorList>
    </citation>
    <scope>NUCLEOTIDE SEQUENCE [LARGE SCALE GENOMIC DNA]</scope>
    <source>
        <strain evidence="2 3">PW21</strain>
    </source>
</reference>
<comment type="caution">
    <text evidence="2">The sequence shown here is derived from an EMBL/GenBank/DDBJ whole genome shotgun (WGS) entry which is preliminary data.</text>
</comment>
<dbReference type="GO" id="GO:1901135">
    <property type="term" value="P:carbohydrate derivative metabolic process"/>
    <property type="evidence" value="ECO:0007669"/>
    <property type="project" value="InterPro"/>
</dbReference>
<dbReference type="PROSITE" id="PS51464">
    <property type="entry name" value="SIS"/>
    <property type="match status" value="1"/>
</dbReference>
<dbReference type="InterPro" id="IPR001347">
    <property type="entry name" value="SIS_dom"/>
</dbReference>